<dbReference type="RefSeq" id="WP_146820234.1">
    <property type="nucleotide sequence ID" value="NZ_CP029077.1"/>
</dbReference>
<name>A0A5B8XG31_9RICK</name>
<dbReference type="AlphaFoldDB" id="A0A5B8XG31"/>
<feature type="transmembrane region" description="Helical" evidence="2">
    <location>
        <begin position="33"/>
        <end position="49"/>
    </location>
</feature>
<accession>A0A5B8XG31</accession>
<keyword evidence="2" id="KW-0812">Transmembrane</keyword>
<evidence type="ECO:0000256" key="1">
    <source>
        <dbReference type="SAM" id="MobiDB-lite"/>
    </source>
</evidence>
<reference evidence="3 4" key="1">
    <citation type="journal article" date="2019" name="ISME J.">
        <title>Deianiraea, an extracellular bacterium associated with the ciliate Paramecium, suggests an alternative scenario for the evolution of Rickettsiales.</title>
        <authorList>
            <person name="Castelli M."/>
            <person name="Sabaneyeva E."/>
            <person name="Lanzoni O."/>
            <person name="Lebedeva N."/>
            <person name="Floriano A.M."/>
            <person name="Gaiarsa S."/>
            <person name="Benken K."/>
            <person name="Modeo L."/>
            <person name="Bandi C."/>
            <person name="Potekhin A."/>
            <person name="Sassera D."/>
            <person name="Petroni G."/>
        </authorList>
    </citation>
    <scope>NUCLEOTIDE SEQUENCE [LARGE SCALE GENOMIC DNA]</scope>
    <source>
        <strain evidence="3">CyL4-1</strain>
    </source>
</reference>
<keyword evidence="4" id="KW-1185">Reference proteome</keyword>
<feature type="compositionally biased region" description="Polar residues" evidence="1">
    <location>
        <begin position="7"/>
        <end position="23"/>
    </location>
</feature>
<sequence length="187" mass="20950">MNKRNKQNQSDNKAVAGQSNAPVNNKRSRFNRYLAFLGVVGAAASYAAYKGLSGGDNDDIEIPKDELAKIQKCFNSLDSKTQSLRSLNPKHYDINGLNALLCSKFPDTVQHAIEFTKEIRLCNKQECDDYTKEDTGGFFHLESKEIIVNKNELTGIASLLETVLHELTHALQNYEEGYFNMPSLESI</sequence>
<dbReference type="Proteomes" id="UP000321934">
    <property type="component" value="Chromosome"/>
</dbReference>
<organism evidence="3 4">
    <name type="scientific">Candidatus Deianiraea vastatrix</name>
    <dbReference type="NCBI Taxonomy" id="2163644"/>
    <lineage>
        <taxon>Bacteria</taxon>
        <taxon>Pseudomonadati</taxon>
        <taxon>Pseudomonadota</taxon>
        <taxon>Alphaproteobacteria</taxon>
        <taxon>Rickettsiales</taxon>
        <taxon>Candidatus Deianiraeaceae</taxon>
        <taxon>Candidatus Deianiraea</taxon>
    </lineage>
</organism>
<feature type="region of interest" description="Disordered" evidence="1">
    <location>
        <begin position="1"/>
        <end position="23"/>
    </location>
</feature>
<keyword evidence="2" id="KW-1133">Transmembrane helix</keyword>
<evidence type="ECO:0000313" key="4">
    <source>
        <dbReference type="Proteomes" id="UP000321934"/>
    </source>
</evidence>
<protein>
    <submittedName>
        <fullName evidence="3">Uncharacterized protein</fullName>
    </submittedName>
</protein>
<evidence type="ECO:0000313" key="3">
    <source>
        <dbReference type="EMBL" id="QED22927.1"/>
    </source>
</evidence>
<keyword evidence="2" id="KW-0472">Membrane</keyword>
<dbReference type="EMBL" id="CP029077">
    <property type="protein sequence ID" value="QED22927.1"/>
    <property type="molecule type" value="Genomic_DNA"/>
</dbReference>
<proteinExistence type="predicted"/>
<gene>
    <name evidence="3" type="ORF">Deia_00115</name>
</gene>
<evidence type="ECO:0000256" key="2">
    <source>
        <dbReference type="SAM" id="Phobius"/>
    </source>
</evidence>